<sequence length="131" mass="15125">MKKIVIFFSIFGLLALHSCTQKTDVNALLKDTETKNEIFDAIAENHDYMMGFIENMRTNNHAMQMMQGNENMMGTMMQGKGMQMMINDSTMMGNMMQMMHKNGMMSDACMQEMMQMMSTKAMWNNTQNEPN</sequence>
<organism evidence="1 2">
    <name type="scientific">Thalassobellus suaedae</name>
    <dbReference type="NCBI Taxonomy" id="3074124"/>
    <lineage>
        <taxon>Bacteria</taxon>
        <taxon>Pseudomonadati</taxon>
        <taxon>Bacteroidota</taxon>
        <taxon>Flavobacteriia</taxon>
        <taxon>Flavobacteriales</taxon>
        <taxon>Flavobacteriaceae</taxon>
        <taxon>Thalassobellus</taxon>
    </lineage>
</organism>
<evidence type="ECO:0008006" key="3">
    <source>
        <dbReference type="Google" id="ProtNLM"/>
    </source>
</evidence>
<gene>
    <name evidence="1" type="ORF">RHP49_15575</name>
</gene>
<evidence type="ECO:0000313" key="2">
    <source>
        <dbReference type="Proteomes" id="UP001303407"/>
    </source>
</evidence>
<protein>
    <recommendedName>
        <fullName evidence="3">Membrane or secreted protein</fullName>
    </recommendedName>
</protein>
<name>A0ABY9Y241_9FLAO</name>
<keyword evidence="2" id="KW-1185">Reference proteome</keyword>
<accession>A0ABY9Y241</accession>
<proteinExistence type="predicted"/>
<dbReference type="RefSeq" id="WP_415862279.1">
    <property type="nucleotide sequence ID" value="NZ_CP134536.1"/>
</dbReference>
<evidence type="ECO:0000313" key="1">
    <source>
        <dbReference type="EMBL" id="WNH12298.1"/>
    </source>
</evidence>
<reference evidence="1 2" key="1">
    <citation type="submission" date="2023-09" db="EMBL/GenBank/DDBJ databases">
        <title>Thalassobella suaedae gen. nov., sp. nov., a marine bacterium of the family Flavobacteriaceae isolated from a halophyte Suaeda japonica.</title>
        <authorList>
            <person name="Lee S.Y."/>
            <person name="Hwang C.Y."/>
        </authorList>
    </citation>
    <scope>NUCLEOTIDE SEQUENCE [LARGE SCALE GENOMIC DNA]</scope>
    <source>
        <strain evidence="1 2">HL-DH10</strain>
    </source>
</reference>
<dbReference type="Proteomes" id="UP001303407">
    <property type="component" value="Chromosome"/>
</dbReference>
<dbReference type="EMBL" id="CP134536">
    <property type="protein sequence ID" value="WNH12298.1"/>
    <property type="molecule type" value="Genomic_DNA"/>
</dbReference>